<dbReference type="OrthoDB" id="270392at2759"/>
<dbReference type="InterPro" id="IPR045867">
    <property type="entry name" value="DNA-dir_RpoC_beta_prime"/>
</dbReference>
<keyword evidence="10" id="KW-1185">Reference proteome</keyword>
<dbReference type="EMBL" id="BEGY01000232">
    <property type="protein sequence ID" value="GAX86135.1"/>
    <property type="molecule type" value="Genomic_DNA"/>
</dbReference>
<evidence type="ECO:0000256" key="3">
    <source>
        <dbReference type="ARBA" id="ARBA00022478"/>
    </source>
</evidence>
<dbReference type="InterPro" id="IPR007066">
    <property type="entry name" value="RNA_pol_Rpb1_3"/>
</dbReference>
<keyword evidence="5" id="KW-0808">Transferase</keyword>
<dbReference type="Proteomes" id="UP000232323">
    <property type="component" value="Unassembled WGS sequence"/>
</dbReference>
<dbReference type="GO" id="GO:0003677">
    <property type="term" value="F:DNA binding"/>
    <property type="evidence" value="ECO:0007669"/>
    <property type="project" value="InterPro"/>
</dbReference>
<comment type="similarity">
    <text evidence="1">Belongs to the RNA polymerase beta' chain family.</text>
</comment>
<evidence type="ECO:0000256" key="7">
    <source>
        <dbReference type="ARBA" id="ARBA00023163"/>
    </source>
</evidence>
<dbReference type="InterPro" id="IPR007081">
    <property type="entry name" value="RNA_pol_Rpb1_5"/>
</dbReference>
<dbReference type="Gene3D" id="6.20.50.80">
    <property type="match status" value="1"/>
</dbReference>
<evidence type="ECO:0000256" key="2">
    <source>
        <dbReference type="ARBA" id="ARBA00012418"/>
    </source>
</evidence>
<evidence type="ECO:0000259" key="8">
    <source>
        <dbReference type="SMART" id="SM00663"/>
    </source>
</evidence>
<evidence type="ECO:0000256" key="4">
    <source>
        <dbReference type="ARBA" id="ARBA00022640"/>
    </source>
</evidence>
<dbReference type="GO" id="GO:0005665">
    <property type="term" value="C:RNA polymerase II, core complex"/>
    <property type="evidence" value="ECO:0007669"/>
    <property type="project" value="TreeGrafter"/>
</dbReference>
<keyword evidence="7" id="KW-0804">Transcription</keyword>
<gene>
    <name evidence="9" type="ORF">CEUSTIGMA_g13548.t1</name>
</gene>
<proteinExistence type="inferred from homology"/>
<dbReference type="Gene3D" id="1.10.274.100">
    <property type="entry name" value="RNA polymerase Rpb1, domain 3"/>
    <property type="match status" value="1"/>
</dbReference>
<reference evidence="9 10" key="1">
    <citation type="submission" date="2017-08" db="EMBL/GenBank/DDBJ databases">
        <title>Acidophilic green algal genome provides insights into adaptation to an acidic environment.</title>
        <authorList>
            <person name="Hirooka S."/>
            <person name="Hirose Y."/>
            <person name="Kanesaki Y."/>
            <person name="Higuchi S."/>
            <person name="Fujiwara T."/>
            <person name="Onuma R."/>
            <person name="Era A."/>
            <person name="Ohbayashi R."/>
            <person name="Uzuka A."/>
            <person name="Nozaki H."/>
            <person name="Yoshikawa H."/>
            <person name="Miyagishima S.Y."/>
        </authorList>
    </citation>
    <scope>NUCLEOTIDE SEQUENCE [LARGE SCALE GENOMIC DNA]</scope>
    <source>
        <strain evidence="9 10">NIES-2499</strain>
    </source>
</reference>
<name>A0A250XSV4_9CHLO</name>
<dbReference type="SMART" id="SM00663">
    <property type="entry name" value="RPOLA_N"/>
    <property type="match status" value="1"/>
</dbReference>
<dbReference type="STRING" id="1157962.A0A250XSV4"/>
<dbReference type="Gene3D" id="6.10.250.2940">
    <property type="match status" value="1"/>
</dbReference>
<protein>
    <recommendedName>
        <fullName evidence="2">DNA-directed RNA polymerase</fullName>
        <ecNumber evidence="2">2.7.7.6</ecNumber>
    </recommendedName>
</protein>
<dbReference type="PANTHER" id="PTHR19376:SF37">
    <property type="entry name" value="DNA-DIRECTED RNA POLYMERASE II SUBUNIT RPB1"/>
    <property type="match status" value="1"/>
</dbReference>
<dbReference type="SUPFAM" id="SSF64484">
    <property type="entry name" value="beta and beta-prime subunits of DNA dependent RNA-polymerase"/>
    <property type="match status" value="1"/>
</dbReference>
<keyword evidence="4" id="KW-0934">Plastid</keyword>
<organism evidence="9 10">
    <name type="scientific">Chlamydomonas eustigma</name>
    <dbReference type="NCBI Taxonomy" id="1157962"/>
    <lineage>
        <taxon>Eukaryota</taxon>
        <taxon>Viridiplantae</taxon>
        <taxon>Chlorophyta</taxon>
        <taxon>core chlorophytes</taxon>
        <taxon>Chlorophyceae</taxon>
        <taxon>CS clade</taxon>
        <taxon>Chlamydomonadales</taxon>
        <taxon>Chlamydomonadaceae</taxon>
        <taxon>Chlamydomonas</taxon>
    </lineage>
</organism>
<dbReference type="AlphaFoldDB" id="A0A250XSV4"/>
<evidence type="ECO:0000256" key="1">
    <source>
        <dbReference type="ARBA" id="ARBA00006460"/>
    </source>
</evidence>
<dbReference type="Pfam" id="PF00623">
    <property type="entry name" value="RNA_pol_Rpb1_2"/>
    <property type="match status" value="1"/>
</dbReference>
<dbReference type="FunFam" id="2.40.40.20:FF:000019">
    <property type="entry name" value="DNA-directed RNA polymerase II subunit RPB1"/>
    <property type="match status" value="1"/>
</dbReference>
<keyword evidence="6" id="KW-0548">Nucleotidyltransferase</keyword>
<dbReference type="InterPro" id="IPR000722">
    <property type="entry name" value="RNA_pol_asu"/>
</dbReference>
<keyword evidence="3" id="KW-0240">DNA-directed RNA polymerase</keyword>
<evidence type="ECO:0000256" key="5">
    <source>
        <dbReference type="ARBA" id="ARBA00022679"/>
    </source>
</evidence>
<dbReference type="Pfam" id="PF04983">
    <property type="entry name" value="RNA_pol_Rpb1_3"/>
    <property type="match status" value="1"/>
</dbReference>
<dbReference type="Gene3D" id="2.40.40.20">
    <property type="match status" value="1"/>
</dbReference>
<dbReference type="EC" id="2.7.7.6" evidence="2"/>
<evidence type="ECO:0000313" key="9">
    <source>
        <dbReference type="EMBL" id="GAX86135.1"/>
    </source>
</evidence>
<dbReference type="InterPro" id="IPR042102">
    <property type="entry name" value="RNA_pol_Rpb1_3_sf"/>
</dbReference>
<accession>A0A250XSV4</accession>
<evidence type="ECO:0000313" key="10">
    <source>
        <dbReference type="Proteomes" id="UP000232323"/>
    </source>
</evidence>
<evidence type="ECO:0000256" key="6">
    <source>
        <dbReference type="ARBA" id="ARBA00022695"/>
    </source>
</evidence>
<dbReference type="PANTHER" id="PTHR19376">
    <property type="entry name" value="DNA-DIRECTED RNA POLYMERASE"/>
    <property type="match status" value="1"/>
</dbReference>
<feature type="domain" description="RNA polymerase N-terminal" evidence="8">
    <location>
        <begin position="1"/>
        <end position="115"/>
    </location>
</feature>
<dbReference type="GO" id="GO:0006351">
    <property type="term" value="P:DNA-templated transcription"/>
    <property type="evidence" value="ECO:0007669"/>
    <property type="project" value="InterPro"/>
</dbReference>
<dbReference type="GO" id="GO:0003899">
    <property type="term" value="F:DNA-directed RNA polymerase activity"/>
    <property type="evidence" value="ECO:0007669"/>
    <property type="project" value="UniProtKB-EC"/>
</dbReference>
<dbReference type="Pfam" id="PF04998">
    <property type="entry name" value="RNA_pol_Rpb1_5"/>
    <property type="match status" value="1"/>
</dbReference>
<dbReference type="InterPro" id="IPR006592">
    <property type="entry name" value="RNA_pol_N"/>
</dbReference>
<sequence>MHTNTPYKQGGVYPQLLDGDFVLFNRQPSLHKMSMMGHRIRVMPHNTFRLNVCVTPNFNADFDGDEMNMHVPQSLTTHEELRQLAWVMNQVISPRECKPIVSVVQDIALGVYRMTLPHVAVSERVVMNLTASLSRACVLKRSGPVSGQDLLSTALPPGLFTTAGKVKVADGQIQPGSGTVTKSTYQDASNGLLHAVYSDLGVQAARVLLDDTQHLVCDFLVHNGFSVGVSDLIVAPDTLKSFHKCQKCVKRFHPSYRVPTQAHLKTRAQGLIDTAVKTSETGYIQRKLVKAMEDFKIAHDGTVRNAAGCIVQYMYGEDGMDPIRIERQKLPTLGMTPAQILEKYSKDPGVKKLLEDRDFVIWHMCKGRIGDIESPVNFERILVRAAAQHPGPPVDSTSQNIERLIGLPGATPIFCILVRAYLSPVTCKLSTEALHAAEAEMTRRFHEAKADASEMVVL</sequence>
<comment type="caution">
    <text evidence="9">The sequence shown here is derived from an EMBL/GenBank/DDBJ whole genome shotgun (WGS) entry which is preliminary data.</text>
</comment>